<accession>A0A2M6WFQ1</accession>
<dbReference type="Pfam" id="PF01371">
    <property type="entry name" value="Trp_repressor"/>
    <property type="match status" value="1"/>
</dbReference>
<gene>
    <name evidence="1" type="ORF">COU12_02520</name>
</gene>
<evidence type="ECO:0000313" key="2">
    <source>
        <dbReference type="Proteomes" id="UP000229530"/>
    </source>
</evidence>
<evidence type="ECO:0008006" key="3">
    <source>
        <dbReference type="Google" id="ProtNLM"/>
    </source>
</evidence>
<dbReference type="Proteomes" id="UP000229530">
    <property type="component" value="Unassembled WGS sequence"/>
</dbReference>
<name>A0A2M6WFQ1_9BACT</name>
<evidence type="ECO:0000313" key="1">
    <source>
        <dbReference type="EMBL" id="PIT91544.1"/>
    </source>
</evidence>
<proteinExistence type="predicted"/>
<dbReference type="InterPro" id="IPR038116">
    <property type="entry name" value="TrpR-like_sf"/>
</dbReference>
<dbReference type="SUPFAM" id="SSF48295">
    <property type="entry name" value="TrpR-like"/>
    <property type="match status" value="1"/>
</dbReference>
<reference evidence="2" key="1">
    <citation type="submission" date="2017-09" db="EMBL/GenBank/DDBJ databases">
        <title>Depth-based differentiation of microbial function through sediment-hosted aquifers and enrichment of novel symbionts in the deep terrestrial subsurface.</title>
        <authorList>
            <person name="Probst A.J."/>
            <person name="Ladd B."/>
            <person name="Jarett J.K."/>
            <person name="Geller-Mcgrath D.E."/>
            <person name="Sieber C.M.K."/>
            <person name="Emerson J.B."/>
            <person name="Anantharaman K."/>
            <person name="Thomas B.C."/>
            <person name="Malmstrom R."/>
            <person name="Stieglmeier M."/>
            <person name="Klingl A."/>
            <person name="Woyke T."/>
            <person name="Ryan C.M."/>
            <person name="Banfield J.F."/>
        </authorList>
    </citation>
    <scope>NUCLEOTIDE SEQUENCE [LARGE SCALE GENOMIC DNA]</scope>
</reference>
<dbReference type="Gene3D" id="1.10.1270.10">
    <property type="entry name" value="TrpR-like"/>
    <property type="match status" value="1"/>
</dbReference>
<dbReference type="InterPro" id="IPR000831">
    <property type="entry name" value="Trp_repress"/>
</dbReference>
<comment type="caution">
    <text evidence="1">The sequence shown here is derived from an EMBL/GenBank/DDBJ whole genome shotgun (WGS) entry which is preliminary data.</text>
</comment>
<dbReference type="EMBL" id="PFBE01000041">
    <property type="protein sequence ID" value="PIT91544.1"/>
    <property type="molecule type" value="Genomic_DNA"/>
</dbReference>
<dbReference type="AlphaFoldDB" id="A0A2M6WFQ1"/>
<dbReference type="GO" id="GO:0043565">
    <property type="term" value="F:sequence-specific DNA binding"/>
    <property type="evidence" value="ECO:0007669"/>
    <property type="project" value="InterPro"/>
</dbReference>
<dbReference type="GO" id="GO:0003700">
    <property type="term" value="F:DNA-binding transcription factor activity"/>
    <property type="evidence" value="ECO:0007669"/>
    <property type="project" value="InterPro"/>
</dbReference>
<dbReference type="InterPro" id="IPR010921">
    <property type="entry name" value="Trp_repressor/repl_initiator"/>
</dbReference>
<sequence>MVNISKTQFPKELRKKVWRRFYKLVKRSPSEETLVKNLAVLFTLSEITMLEKRLAIPLLLAKGLSYREIGRAIDVSPATVSFIKHRLTKGPRVPRERHSLYPPRERKRAGSSMGRDRWRWLDIER</sequence>
<protein>
    <recommendedName>
        <fullName evidence="3">HTH luxR-type domain-containing protein</fullName>
    </recommendedName>
</protein>
<organism evidence="1 2">
    <name type="scientific">Candidatus Jorgensenbacteria bacterium CG10_big_fil_rev_8_21_14_0_10_54_38</name>
    <dbReference type="NCBI Taxonomy" id="1974593"/>
    <lineage>
        <taxon>Bacteria</taxon>
        <taxon>Candidatus Joergenseniibacteriota</taxon>
    </lineage>
</organism>